<feature type="domain" description="Alanyl-transfer RNA synthetases family profile" evidence="7">
    <location>
        <begin position="1"/>
        <end position="242"/>
    </location>
</feature>
<evidence type="ECO:0000256" key="2">
    <source>
        <dbReference type="ARBA" id="ARBA00004496"/>
    </source>
</evidence>
<dbReference type="InterPro" id="IPR018163">
    <property type="entry name" value="Thr/Ala-tRNA-synth_IIc_edit"/>
</dbReference>
<dbReference type="AlphaFoldDB" id="A0A858R7A2"/>
<dbReference type="InterPro" id="IPR009000">
    <property type="entry name" value="Transl_B-barrel_sf"/>
</dbReference>
<keyword evidence="9" id="KW-1185">Reference proteome</keyword>
<dbReference type="InterPro" id="IPR051335">
    <property type="entry name" value="Alanyl-tRNA_Editing_Enzymes"/>
</dbReference>
<gene>
    <name evidence="8" type="ORF">HHL28_07255</name>
</gene>
<dbReference type="Proteomes" id="UP000501891">
    <property type="component" value="Chromosome"/>
</dbReference>
<evidence type="ECO:0000256" key="6">
    <source>
        <dbReference type="ARBA" id="ARBA00032577"/>
    </source>
</evidence>
<dbReference type="GO" id="GO:0005524">
    <property type="term" value="F:ATP binding"/>
    <property type="evidence" value="ECO:0007669"/>
    <property type="project" value="InterPro"/>
</dbReference>
<evidence type="ECO:0000256" key="4">
    <source>
        <dbReference type="ARBA" id="ARBA00022723"/>
    </source>
</evidence>
<dbReference type="InterPro" id="IPR012947">
    <property type="entry name" value="tRNA_SAD"/>
</dbReference>
<dbReference type="PROSITE" id="PS50860">
    <property type="entry name" value="AA_TRNA_LIGASE_II_ALA"/>
    <property type="match status" value="1"/>
</dbReference>
<dbReference type="Pfam" id="PF07973">
    <property type="entry name" value="tRNA_SAD"/>
    <property type="match status" value="1"/>
</dbReference>
<dbReference type="InterPro" id="IPR018165">
    <property type="entry name" value="Ala-tRNA-synth_IIc_core"/>
</dbReference>
<evidence type="ECO:0000313" key="8">
    <source>
        <dbReference type="EMBL" id="QJE72916.1"/>
    </source>
</evidence>
<proteinExistence type="predicted"/>
<name>A0A858R7A2_9PROT</name>
<accession>A0A858R7A2</accession>
<protein>
    <recommendedName>
        <fullName evidence="3">Alanine--tRNA ligase</fullName>
    </recommendedName>
    <alternativeName>
        <fullName evidence="6">Alanyl-tRNA synthetase</fullName>
    </alternativeName>
</protein>
<dbReference type="SUPFAM" id="SSF55186">
    <property type="entry name" value="ThrRS/AlaRS common domain"/>
    <property type="match status" value="1"/>
</dbReference>
<keyword evidence="4" id="KW-0479">Metal-binding</keyword>
<dbReference type="GO" id="GO:0006419">
    <property type="term" value="P:alanyl-tRNA aminoacylation"/>
    <property type="evidence" value="ECO:0007669"/>
    <property type="project" value="InterPro"/>
</dbReference>
<evidence type="ECO:0000256" key="3">
    <source>
        <dbReference type="ARBA" id="ARBA00017959"/>
    </source>
</evidence>
<evidence type="ECO:0000256" key="1">
    <source>
        <dbReference type="ARBA" id="ARBA00001947"/>
    </source>
</evidence>
<dbReference type="GO" id="GO:0005737">
    <property type="term" value="C:cytoplasm"/>
    <property type="evidence" value="ECO:0007669"/>
    <property type="project" value="UniProtKB-SubCell"/>
</dbReference>
<dbReference type="InterPro" id="IPR018164">
    <property type="entry name" value="Ala-tRNA-synth_IIc_N"/>
</dbReference>
<dbReference type="GO" id="GO:0046872">
    <property type="term" value="F:metal ion binding"/>
    <property type="evidence" value="ECO:0007669"/>
    <property type="project" value="UniProtKB-KW"/>
</dbReference>
<dbReference type="KEGG" id="acru:HHL28_07255"/>
<organism evidence="8 9">
    <name type="scientific">Aerophototrophica crusticola</name>
    <dbReference type="NCBI Taxonomy" id="1709002"/>
    <lineage>
        <taxon>Bacteria</taxon>
        <taxon>Pseudomonadati</taxon>
        <taxon>Pseudomonadota</taxon>
        <taxon>Alphaproteobacteria</taxon>
        <taxon>Rhodospirillales</taxon>
        <taxon>Rhodospirillaceae</taxon>
        <taxon>Aerophototrophica</taxon>
    </lineage>
</organism>
<dbReference type="Gene3D" id="3.30.980.10">
    <property type="entry name" value="Threonyl-trna Synthetase, Chain A, domain 2"/>
    <property type="match status" value="1"/>
</dbReference>
<dbReference type="EMBL" id="CP051775">
    <property type="protein sequence ID" value="QJE72916.1"/>
    <property type="molecule type" value="Genomic_DNA"/>
</dbReference>
<evidence type="ECO:0000313" key="9">
    <source>
        <dbReference type="Proteomes" id="UP000501891"/>
    </source>
</evidence>
<comment type="subcellular location">
    <subcellularLocation>
        <location evidence="2">Cytoplasm</location>
    </subcellularLocation>
</comment>
<comment type="cofactor">
    <cofactor evidence="1">
        <name>Zn(2+)</name>
        <dbReference type="ChEBI" id="CHEBI:29105"/>
    </cofactor>
</comment>
<sequence length="242" mass="26226">MTLLYRDEPYDRTAEAVVVESDPGGIRLDRTIFYPSGGGQPGDTGALRWDGGEIRIMDTRKGADLVQVGPDVIHVPAEGAALPPPGTKVTLELDWERRHRHMRMHTTLHLLCAVVPGAVTGGQVGADKSRLDFDVPTGSLDKEEIEEKVNSLIEGDHPVVERVITDEELAATPDLVRTMSVKPPTGSGMVRLLNIGPSDMPIDLQPCGGTHVARTGEIGGVQIVKIENKGRQNRRIVLALRD</sequence>
<dbReference type="SUPFAM" id="SSF50447">
    <property type="entry name" value="Translation proteins"/>
    <property type="match status" value="1"/>
</dbReference>
<evidence type="ECO:0000256" key="5">
    <source>
        <dbReference type="ARBA" id="ARBA00022833"/>
    </source>
</evidence>
<dbReference type="Gene3D" id="2.40.30.130">
    <property type="match status" value="1"/>
</dbReference>
<evidence type="ECO:0000259" key="7">
    <source>
        <dbReference type="PROSITE" id="PS50860"/>
    </source>
</evidence>
<dbReference type="GO" id="GO:0003676">
    <property type="term" value="F:nucleic acid binding"/>
    <property type="evidence" value="ECO:0007669"/>
    <property type="project" value="InterPro"/>
</dbReference>
<dbReference type="SMART" id="SM00863">
    <property type="entry name" value="tRNA_SAD"/>
    <property type="match status" value="1"/>
</dbReference>
<dbReference type="PANTHER" id="PTHR43462:SF1">
    <property type="entry name" value="ALANYL-TRNA EDITING PROTEIN AARSD1"/>
    <property type="match status" value="1"/>
</dbReference>
<reference evidence="8" key="1">
    <citation type="submission" date="2020-04" db="EMBL/GenBank/DDBJ databases">
        <title>A desert anoxygenic phototrophic bacterium fixes CO2 using RubisCO under aerobic conditions.</title>
        <authorList>
            <person name="Tang K."/>
        </authorList>
    </citation>
    <scope>NUCLEOTIDE SEQUENCE [LARGE SCALE GENOMIC DNA]</scope>
    <source>
        <strain evidence="8">MIMtkB3</strain>
    </source>
</reference>
<dbReference type="PANTHER" id="PTHR43462">
    <property type="entry name" value="ALANYL-TRNA EDITING PROTEIN"/>
    <property type="match status" value="1"/>
</dbReference>
<dbReference type="GO" id="GO:0002161">
    <property type="term" value="F:aminoacyl-tRNA deacylase activity"/>
    <property type="evidence" value="ECO:0007669"/>
    <property type="project" value="UniProtKB-ARBA"/>
</dbReference>
<dbReference type="GO" id="GO:0004813">
    <property type="term" value="F:alanine-tRNA ligase activity"/>
    <property type="evidence" value="ECO:0007669"/>
    <property type="project" value="InterPro"/>
</dbReference>
<keyword evidence="5" id="KW-0862">Zinc</keyword>
<dbReference type="Pfam" id="PF01411">
    <property type="entry name" value="tRNA-synt_2c"/>
    <property type="match status" value="1"/>
</dbReference>